<dbReference type="InterPro" id="IPR056818">
    <property type="entry name" value="GlmU/GlgC-like_hexapep"/>
</dbReference>
<evidence type="ECO:0000259" key="4">
    <source>
        <dbReference type="Pfam" id="PF24894"/>
    </source>
</evidence>
<gene>
    <name evidence="5" type="primary">glgD</name>
    <name evidence="5" type="ORF">FYJ35_01275</name>
</gene>
<accession>A0A6L5X4D0</accession>
<dbReference type="PANTHER" id="PTHR43523:SF6">
    <property type="entry name" value="GLYCOGEN BIOSYNTHESIS PROTEIN GLGD"/>
    <property type="match status" value="1"/>
</dbReference>
<keyword evidence="5" id="KW-0808">Transferase</keyword>
<evidence type="ECO:0000313" key="5">
    <source>
        <dbReference type="EMBL" id="MSS13694.1"/>
    </source>
</evidence>
<evidence type="ECO:0000259" key="3">
    <source>
        <dbReference type="Pfam" id="PF00483"/>
    </source>
</evidence>
<sequence length="374" mass="42268">MAKAFGIVTSTPRRVRVYGLQDFRSAGAIPLFGRYRVIDFPVSNLSNSGIDNIQVFIGGKYPRSLVDHLGTGRQYNINSKRGRLQLLYCEEDSRNEAYNTDIANYLANRDYLERMEEEYVVVTPCYMVFRQDFSDLLQQHIESGADITMLYHKVSNARDHFLNCRVMTLDDEQTVMSLSGNHANKQSQNIFMDTYIMKRELFLTLIDKTAAFSSAFSMSQMLEYRLGKTDLVIRGVQHKGYFAAIADLDAYYEANMELLDQKTTKSLFTVDWPFYTTTTDACPTTIMEGATVRRSVVADGSEIEGDVENCVLGRGVKVGKGAVVKNSIILSYVEIGPGVHVENEVVDKWTRITRTKEMTAPEGKTGFVRKSDLL</sequence>
<keyword evidence="5" id="KW-0548">Nucleotidyltransferase</keyword>
<feature type="domain" description="Nucleotidyl transferase" evidence="3">
    <location>
        <begin position="18"/>
        <end position="260"/>
    </location>
</feature>
<keyword evidence="6" id="KW-1185">Reference proteome</keyword>
<dbReference type="InterPro" id="IPR011831">
    <property type="entry name" value="ADP-Glc_PPase"/>
</dbReference>
<organism evidence="5 6">
    <name type="scientific">Porcincola intestinalis</name>
    <dbReference type="NCBI Taxonomy" id="2606632"/>
    <lineage>
        <taxon>Bacteria</taxon>
        <taxon>Bacillati</taxon>
        <taxon>Bacillota</taxon>
        <taxon>Clostridia</taxon>
        <taxon>Lachnospirales</taxon>
        <taxon>Lachnospiraceae</taxon>
        <taxon>Porcincola</taxon>
    </lineage>
</organism>
<dbReference type="Proteomes" id="UP000481852">
    <property type="component" value="Unassembled WGS sequence"/>
</dbReference>
<evidence type="ECO:0000256" key="2">
    <source>
        <dbReference type="ARBA" id="ARBA00023056"/>
    </source>
</evidence>
<dbReference type="RefSeq" id="WP_154522011.1">
    <property type="nucleotide sequence ID" value="NZ_VULZ01000001.1"/>
</dbReference>
<feature type="domain" description="Glucose-1-phosphate adenylyltransferase/Bifunctional protein GlmU-like C-terminal hexapeptide" evidence="4">
    <location>
        <begin position="290"/>
        <end position="355"/>
    </location>
</feature>
<dbReference type="EC" id="2.7.7.27" evidence="5"/>
<dbReference type="GO" id="GO:0008878">
    <property type="term" value="F:glucose-1-phosphate adenylyltransferase activity"/>
    <property type="evidence" value="ECO:0007669"/>
    <property type="project" value="UniProtKB-EC"/>
</dbReference>
<dbReference type="Pfam" id="PF00483">
    <property type="entry name" value="NTP_transferase"/>
    <property type="match status" value="1"/>
</dbReference>
<keyword evidence="2" id="KW-0320">Glycogen biosynthesis</keyword>
<dbReference type="InterPro" id="IPR005835">
    <property type="entry name" value="NTP_transferase_dom"/>
</dbReference>
<evidence type="ECO:0000313" key="6">
    <source>
        <dbReference type="Proteomes" id="UP000481852"/>
    </source>
</evidence>
<dbReference type="Gene3D" id="2.160.10.10">
    <property type="entry name" value="Hexapeptide repeat proteins"/>
    <property type="match status" value="1"/>
</dbReference>
<dbReference type="InterPro" id="IPR011004">
    <property type="entry name" value="Trimer_LpxA-like_sf"/>
</dbReference>
<protein>
    <submittedName>
        <fullName evidence="5">Glucose-1-phosphate adenylyltransferase subunit GlgD</fullName>
        <ecNumber evidence="5">2.7.7.27</ecNumber>
    </submittedName>
</protein>
<reference evidence="5 6" key="1">
    <citation type="submission" date="2019-08" db="EMBL/GenBank/DDBJ databases">
        <title>In-depth cultivation of the pig gut microbiome towards novel bacterial diversity and tailored functional studies.</title>
        <authorList>
            <person name="Wylensek D."/>
            <person name="Hitch T.C.A."/>
            <person name="Clavel T."/>
        </authorList>
    </citation>
    <scope>NUCLEOTIDE SEQUENCE [LARGE SCALE GENOMIC DNA]</scope>
    <source>
        <strain evidence="5 6">Oil+RF-744-WCA-WT-11</strain>
    </source>
</reference>
<dbReference type="GO" id="GO:0005978">
    <property type="term" value="P:glycogen biosynthetic process"/>
    <property type="evidence" value="ECO:0007669"/>
    <property type="project" value="UniProtKB-KW"/>
</dbReference>
<dbReference type="EMBL" id="VULZ01000001">
    <property type="protein sequence ID" value="MSS13694.1"/>
    <property type="molecule type" value="Genomic_DNA"/>
</dbReference>
<comment type="similarity">
    <text evidence="1">Belongs to the bacterial/plant glucose-1-phosphate adenylyltransferase family.</text>
</comment>
<name>A0A6L5X4D0_9FIRM</name>
<dbReference type="Pfam" id="PF24894">
    <property type="entry name" value="Hexapep_GlmU"/>
    <property type="match status" value="1"/>
</dbReference>
<dbReference type="NCBIfam" id="TIGR02092">
    <property type="entry name" value="glgD"/>
    <property type="match status" value="1"/>
</dbReference>
<evidence type="ECO:0000256" key="1">
    <source>
        <dbReference type="ARBA" id="ARBA00010443"/>
    </source>
</evidence>
<dbReference type="CDD" id="cd04651">
    <property type="entry name" value="LbH_G1P_AT_C"/>
    <property type="match status" value="1"/>
</dbReference>
<dbReference type="AlphaFoldDB" id="A0A6L5X4D0"/>
<dbReference type="Gene3D" id="3.90.550.10">
    <property type="entry name" value="Spore Coat Polysaccharide Biosynthesis Protein SpsA, Chain A"/>
    <property type="match status" value="1"/>
</dbReference>
<dbReference type="InterPro" id="IPR011832">
    <property type="entry name" value="GlgDAde_trans"/>
</dbReference>
<dbReference type="PANTHER" id="PTHR43523">
    <property type="entry name" value="GLUCOSE-1-PHOSPHATE ADENYLYLTRANSFERASE-RELATED"/>
    <property type="match status" value="1"/>
</dbReference>
<dbReference type="InterPro" id="IPR029044">
    <property type="entry name" value="Nucleotide-diphossugar_trans"/>
</dbReference>
<dbReference type="SUPFAM" id="SSF51161">
    <property type="entry name" value="Trimeric LpxA-like enzymes"/>
    <property type="match status" value="1"/>
</dbReference>
<dbReference type="SUPFAM" id="SSF53448">
    <property type="entry name" value="Nucleotide-diphospho-sugar transferases"/>
    <property type="match status" value="1"/>
</dbReference>
<proteinExistence type="inferred from homology"/>
<comment type="caution">
    <text evidence="5">The sequence shown here is derived from an EMBL/GenBank/DDBJ whole genome shotgun (WGS) entry which is preliminary data.</text>
</comment>